<dbReference type="PANTHER" id="PTHR43415:SF4">
    <property type="entry name" value="N-ACETYLTRANSFERASE DOMAIN-CONTAINING PROTEIN"/>
    <property type="match status" value="1"/>
</dbReference>
<gene>
    <name evidence="2" type="ORF">J2S15_001832</name>
</gene>
<dbReference type="RefSeq" id="WP_307407518.1">
    <property type="nucleotide sequence ID" value="NZ_JAUSUR010000003.1"/>
</dbReference>
<evidence type="ECO:0000313" key="3">
    <source>
        <dbReference type="Proteomes" id="UP001230220"/>
    </source>
</evidence>
<feature type="domain" description="N-acetyltransferase" evidence="1">
    <location>
        <begin position="7"/>
        <end position="165"/>
    </location>
</feature>
<name>A0ABU0E3L8_9FIRM</name>
<comment type="caution">
    <text evidence="2">The sequence shown here is derived from an EMBL/GenBank/DDBJ whole genome shotgun (WGS) entry which is preliminary data.</text>
</comment>
<dbReference type="PANTHER" id="PTHR43415">
    <property type="entry name" value="SPERMIDINE N(1)-ACETYLTRANSFERASE"/>
    <property type="match status" value="1"/>
</dbReference>
<protein>
    <submittedName>
        <fullName evidence="2">RimJ/RimL family protein N-acetyltransferase</fullName>
    </submittedName>
</protein>
<accession>A0ABU0E3L8</accession>
<sequence length="179" mass="21486">MNVNNKIVLKQVPSSDYKRLWEISEKEEDYSWVHFNAPYFNEYKAVSYDQFLIDNKKSLESDHRLGIYYNDILVGQVSHYWENRDTRWLEMGIIIYDDNYWGRSIGTISIKQYTTMLFNQYPEIQRVGYTTWSGNPGMMKIGEHLGFTLEKQIRKVRYYNGVYYDSVGYGVLRDEWMNT</sequence>
<dbReference type="SUPFAM" id="SSF55729">
    <property type="entry name" value="Acyl-CoA N-acyltransferases (Nat)"/>
    <property type="match status" value="1"/>
</dbReference>
<dbReference type="Pfam" id="PF13302">
    <property type="entry name" value="Acetyltransf_3"/>
    <property type="match status" value="1"/>
</dbReference>
<dbReference type="PROSITE" id="PS51186">
    <property type="entry name" value="GNAT"/>
    <property type="match status" value="1"/>
</dbReference>
<dbReference type="Gene3D" id="3.40.630.30">
    <property type="match status" value="1"/>
</dbReference>
<proteinExistence type="predicted"/>
<dbReference type="InterPro" id="IPR000182">
    <property type="entry name" value="GNAT_dom"/>
</dbReference>
<keyword evidence="3" id="KW-1185">Reference proteome</keyword>
<evidence type="ECO:0000313" key="2">
    <source>
        <dbReference type="EMBL" id="MDQ0361085.1"/>
    </source>
</evidence>
<dbReference type="InterPro" id="IPR016181">
    <property type="entry name" value="Acyl_CoA_acyltransferase"/>
</dbReference>
<dbReference type="Proteomes" id="UP001230220">
    <property type="component" value="Unassembled WGS sequence"/>
</dbReference>
<dbReference type="EMBL" id="JAUSUR010000003">
    <property type="protein sequence ID" value="MDQ0361085.1"/>
    <property type="molecule type" value="Genomic_DNA"/>
</dbReference>
<organism evidence="2 3">
    <name type="scientific">Breznakia pachnodae</name>
    <dbReference type="NCBI Taxonomy" id="265178"/>
    <lineage>
        <taxon>Bacteria</taxon>
        <taxon>Bacillati</taxon>
        <taxon>Bacillota</taxon>
        <taxon>Erysipelotrichia</taxon>
        <taxon>Erysipelotrichales</taxon>
        <taxon>Erysipelotrichaceae</taxon>
        <taxon>Breznakia</taxon>
    </lineage>
</organism>
<evidence type="ECO:0000259" key="1">
    <source>
        <dbReference type="PROSITE" id="PS51186"/>
    </source>
</evidence>
<reference evidence="2 3" key="1">
    <citation type="submission" date="2023-07" db="EMBL/GenBank/DDBJ databases">
        <title>Genomic Encyclopedia of Type Strains, Phase IV (KMG-IV): sequencing the most valuable type-strain genomes for metagenomic binning, comparative biology and taxonomic classification.</title>
        <authorList>
            <person name="Goeker M."/>
        </authorList>
    </citation>
    <scope>NUCLEOTIDE SEQUENCE [LARGE SCALE GENOMIC DNA]</scope>
    <source>
        <strain evidence="2 3">DSM 16784</strain>
    </source>
</reference>